<name>A0A0S7BHC3_9CHLR</name>
<dbReference type="PANTHER" id="PTHR32243">
    <property type="entry name" value="MALTOSE TRANSPORT SYSTEM PERMEASE-RELATED"/>
    <property type="match status" value="1"/>
</dbReference>
<dbReference type="InterPro" id="IPR050901">
    <property type="entry name" value="BP-dep_ABC_trans_perm"/>
</dbReference>
<evidence type="ECO:0000256" key="2">
    <source>
        <dbReference type="ARBA" id="ARBA00009047"/>
    </source>
</evidence>
<evidence type="ECO:0000256" key="8">
    <source>
        <dbReference type="ARBA" id="ARBA00023136"/>
    </source>
</evidence>
<proteinExistence type="inferred from homology"/>
<reference evidence="11" key="1">
    <citation type="submission" date="2015-07" db="EMBL/GenBank/DDBJ databases">
        <title>Draft Genome Sequences of Anaerolinea thermolimosa IMO-1, Bellilinea caldifistulae GOMI-1, Leptolinea tardivitalis YMTK-2, Levilinea saccharolytica KIBI-1,Longilinea arvoryzae KOME-1, Previously Described as Members of the Anaerolineaceae (Chloroflexi).</title>
        <authorList>
            <person name="Sekiguchi Y."/>
            <person name="Ohashi A."/>
            <person name="Matsuura N."/>
            <person name="Tourlousse M.D."/>
        </authorList>
    </citation>
    <scope>NUCLEOTIDE SEQUENCE [LARGE SCALE GENOMIC DNA]</scope>
    <source>
        <strain evidence="11">KOME-1</strain>
    </source>
</reference>
<evidence type="ECO:0000256" key="1">
    <source>
        <dbReference type="ARBA" id="ARBA00004651"/>
    </source>
</evidence>
<evidence type="ECO:0000256" key="7">
    <source>
        <dbReference type="ARBA" id="ARBA00022989"/>
    </source>
</evidence>
<evidence type="ECO:0000256" key="3">
    <source>
        <dbReference type="ARBA" id="ARBA00022448"/>
    </source>
</evidence>
<feature type="transmembrane region" description="Helical" evidence="9">
    <location>
        <begin position="185"/>
        <end position="207"/>
    </location>
</feature>
<feature type="domain" description="ABC transmembrane type-1" evidence="10">
    <location>
        <begin position="73"/>
        <end position="264"/>
    </location>
</feature>
<evidence type="ECO:0000259" key="10">
    <source>
        <dbReference type="PROSITE" id="PS50928"/>
    </source>
</evidence>
<keyword evidence="5 11" id="KW-0762">Sugar transport</keyword>
<evidence type="ECO:0000256" key="9">
    <source>
        <dbReference type="RuleBase" id="RU363032"/>
    </source>
</evidence>
<dbReference type="STRING" id="360412.LARV_01244"/>
<dbReference type="Pfam" id="PF00528">
    <property type="entry name" value="BPD_transp_1"/>
    <property type="match status" value="1"/>
</dbReference>
<feature type="transmembrane region" description="Helical" evidence="9">
    <location>
        <begin position="77"/>
        <end position="96"/>
    </location>
</feature>
<keyword evidence="12" id="KW-1185">Reference proteome</keyword>
<dbReference type="GO" id="GO:0055085">
    <property type="term" value="P:transmembrane transport"/>
    <property type="evidence" value="ECO:0007669"/>
    <property type="project" value="InterPro"/>
</dbReference>
<comment type="similarity">
    <text evidence="2">Belongs to the binding-protein-dependent transport system permease family. MalFG subfamily.</text>
</comment>
<keyword evidence="7 9" id="KW-1133">Transmembrane helix</keyword>
<evidence type="ECO:0000256" key="5">
    <source>
        <dbReference type="ARBA" id="ARBA00022597"/>
    </source>
</evidence>
<keyword evidence="6 9" id="KW-0812">Transmembrane</keyword>
<protein>
    <submittedName>
        <fullName evidence="11">ABC-type sugar transport system, permease component</fullName>
    </submittedName>
</protein>
<dbReference type="InterPro" id="IPR000515">
    <property type="entry name" value="MetI-like"/>
</dbReference>
<dbReference type="AlphaFoldDB" id="A0A0S7BHC3"/>
<sequence length="279" mass="31229">MTALFSNRWIKWISILILILLVIFSVLPFVWMMSTSIKNSSELYTSIPKLFPDHPTLENYSYIMKRGSFGLYFRNSFLVGIGTTIASLFVSLLAGYGFSRYHFPGHKFVLFSFLMVQMFPSVLLIIPLFRLIKAFDMMNTMGALVLANTTFAVPLCTWLLKGFFDQIPHDLEEAAMIDGCSRIGAMVRVILPLALPGIIASGIYVFIGSWDELVYAMTFTSSEAIRTLPVGLSRFITSYEIQWNQLAAATVLATIPVLILFLLIQKYIAQGLISGSVKG</sequence>
<dbReference type="SUPFAM" id="SSF161098">
    <property type="entry name" value="MetI-like"/>
    <property type="match status" value="1"/>
</dbReference>
<feature type="transmembrane region" description="Helical" evidence="9">
    <location>
        <begin position="141"/>
        <end position="164"/>
    </location>
</feature>
<evidence type="ECO:0000256" key="4">
    <source>
        <dbReference type="ARBA" id="ARBA00022475"/>
    </source>
</evidence>
<dbReference type="InterPro" id="IPR035906">
    <property type="entry name" value="MetI-like_sf"/>
</dbReference>
<evidence type="ECO:0000256" key="6">
    <source>
        <dbReference type="ARBA" id="ARBA00022692"/>
    </source>
</evidence>
<dbReference type="RefSeq" id="WP_075072824.1">
    <property type="nucleotide sequence ID" value="NZ_DF967972.1"/>
</dbReference>
<dbReference type="GO" id="GO:0005886">
    <property type="term" value="C:plasma membrane"/>
    <property type="evidence" value="ECO:0007669"/>
    <property type="project" value="UniProtKB-SubCell"/>
</dbReference>
<dbReference type="PROSITE" id="PS50928">
    <property type="entry name" value="ABC_TM1"/>
    <property type="match status" value="1"/>
</dbReference>
<accession>A0A0S7BHC3</accession>
<organism evidence="11">
    <name type="scientific">Longilinea arvoryzae</name>
    <dbReference type="NCBI Taxonomy" id="360412"/>
    <lineage>
        <taxon>Bacteria</taxon>
        <taxon>Bacillati</taxon>
        <taxon>Chloroflexota</taxon>
        <taxon>Anaerolineae</taxon>
        <taxon>Anaerolineales</taxon>
        <taxon>Anaerolineaceae</taxon>
        <taxon>Longilinea</taxon>
    </lineage>
</organism>
<keyword evidence="3 9" id="KW-0813">Transport</keyword>
<feature type="transmembrane region" description="Helical" evidence="9">
    <location>
        <begin position="243"/>
        <end position="264"/>
    </location>
</feature>
<dbReference type="Gene3D" id="1.10.3720.10">
    <property type="entry name" value="MetI-like"/>
    <property type="match status" value="1"/>
</dbReference>
<comment type="subcellular location">
    <subcellularLocation>
        <location evidence="1 9">Cell membrane</location>
        <topology evidence="1 9">Multi-pass membrane protein</topology>
    </subcellularLocation>
</comment>
<feature type="transmembrane region" description="Helical" evidence="9">
    <location>
        <begin position="108"/>
        <end position="129"/>
    </location>
</feature>
<keyword evidence="8 9" id="KW-0472">Membrane</keyword>
<gene>
    <name evidence="11" type="ORF">LARV_01244</name>
</gene>
<dbReference type="EMBL" id="DF967972">
    <property type="protein sequence ID" value="GAP13490.1"/>
    <property type="molecule type" value="Genomic_DNA"/>
</dbReference>
<dbReference type="CDD" id="cd06261">
    <property type="entry name" value="TM_PBP2"/>
    <property type="match status" value="1"/>
</dbReference>
<evidence type="ECO:0000313" key="12">
    <source>
        <dbReference type="Proteomes" id="UP000055060"/>
    </source>
</evidence>
<feature type="transmembrane region" description="Helical" evidence="9">
    <location>
        <begin position="12"/>
        <end position="33"/>
    </location>
</feature>
<keyword evidence="4" id="KW-1003">Cell membrane</keyword>
<dbReference type="OrthoDB" id="61400at2"/>
<evidence type="ECO:0000313" key="11">
    <source>
        <dbReference type="EMBL" id="GAP13490.1"/>
    </source>
</evidence>
<dbReference type="Proteomes" id="UP000055060">
    <property type="component" value="Unassembled WGS sequence"/>
</dbReference>
<dbReference type="PANTHER" id="PTHR32243:SF50">
    <property type="entry name" value="MALTOSE_MALTODEXTRIN TRANSPORT SYSTEM PERMEASE PROTEIN MALG"/>
    <property type="match status" value="1"/>
</dbReference>